<dbReference type="CDD" id="cd03214">
    <property type="entry name" value="ABC_Iron-Siderophores_B12_Hemin"/>
    <property type="match status" value="1"/>
</dbReference>
<evidence type="ECO:0000256" key="1">
    <source>
        <dbReference type="ARBA" id="ARBA00022448"/>
    </source>
</evidence>
<evidence type="ECO:0000256" key="2">
    <source>
        <dbReference type="ARBA" id="ARBA00022741"/>
    </source>
</evidence>
<dbReference type="PANTHER" id="PTHR42794:SF1">
    <property type="entry name" value="HEMIN IMPORT ATP-BINDING PROTEIN HMUV"/>
    <property type="match status" value="1"/>
</dbReference>
<comment type="caution">
    <text evidence="6">The sequence shown here is derived from an EMBL/GenBank/DDBJ whole genome shotgun (WGS) entry which is preliminary data.</text>
</comment>
<gene>
    <name evidence="6" type="ORF">CHT91_10225</name>
</gene>
<dbReference type="GO" id="GO:0005524">
    <property type="term" value="F:ATP binding"/>
    <property type="evidence" value="ECO:0007669"/>
    <property type="project" value="UniProtKB-KW"/>
</dbReference>
<dbReference type="InterPro" id="IPR017871">
    <property type="entry name" value="ABC_transporter-like_CS"/>
</dbReference>
<reference evidence="6 7" key="1">
    <citation type="submission" date="2017-07" db="EMBL/GenBank/DDBJ databases">
        <authorList>
            <person name="Sun Z.S."/>
            <person name="Albrecht U."/>
            <person name="Echele G."/>
            <person name="Lee C.C."/>
        </authorList>
    </citation>
    <scope>NUCLEOTIDE SEQUENCE [LARGE SCALE GENOMIC DNA]</scope>
    <source>
        <strain evidence="6 7">P16-029</strain>
    </source>
</reference>
<dbReference type="Gene3D" id="3.40.50.300">
    <property type="entry name" value="P-loop containing nucleotide triphosphate hydrolases"/>
    <property type="match status" value="1"/>
</dbReference>
<evidence type="ECO:0000256" key="3">
    <source>
        <dbReference type="ARBA" id="ARBA00022840"/>
    </source>
</evidence>
<dbReference type="InterPro" id="IPR003593">
    <property type="entry name" value="AAA+_ATPase"/>
</dbReference>
<evidence type="ECO:0000259" key="5">
    <source>
        <dbReference type="PROSITE" id="PS50893"/>
    </source>
</evidence>
<keyword evidence="1" id="KW-0813">Transport</keyword>
<proteinExistence type="predicted"/>
<name>A0A3E2DBY5_9ACTN</name>
<evidence type="ECO:0000313" key="7">
    <source>
        <dbReference type="Proteomes" id="UP000259211"/>
    </source>
</evidence>
<dbReference type="EMBL" id="NOWI01000009">
    <property type="protein sequence ID" value="RFT42919.1"/>
    <property type="molecule type" value="Genomic_DNA"/>
</dbReference>
<evidence type="ECO:0000313" key="6">
    <source>
        <dbReference type="EMBL" id="RFT42919.1"/>
    </source>
</evidence>
<dbReference type="InterPro" id="IPR003439">
    <property type="entry name" value="ABC_transporter-like_ATP-bd"/>
</dbReference>
<dbReference type="PROSITE" id="PS50893">
    <property type="entry name" value="ABC_TRANSPORTER_2"/>
    <property type="match status" value="1"/>
</dbReference>
<accession>A0A3E2DBY5</accession>
<dbReference type="AlphaFoldDB" id="A0A3E2DBY5"/>
<keyword evidence="4" id="KW-1278">Translocase</keyword>
<protein>
    <submittedName>
        <fullName evidence="6">ABC transporter ATP-binding protein</fullName>
    </submittedName>
</protein>
<dbReference type="GO" id="GO:0016887">
    <property type="term" value="F:ATP hydrolysis activity"/>
    <property type="evidence" value="ECO:0007669"/>
    <property type="project" value="InterPro"/>
</dbReference>
<sequence length="250" mass="26701">MNIRLSNLHLSYGQRHVLDGVSLGPLERGTVTGLLGPNGAGKSTLIKAIAGLKTPTSGEVIISDDDGHVSGAQLRDVVGYLPQDVLATASLTVLESVLTSARSRSKATVERAAHVLERVGIAHIAHRFISQLSGGQRQLVALAQMVVRDPQVLLLDEPTSALDLHNQIEVLRLVRRAVDSGHRMAIVALHDLNLAACYCDRLVLLHEGGVHAEGSPSEVLTPDVLERVYGFRARVLSDDGIPVVRPVVTA</sequence>
<organism evidence="6 7">
    <name type="scientific">Cutibacterium avidum</name>
    <dbReference type="NCBI Taxonomy" id="33010"/>
    <lineage>
        <taxon>Bacteria</taxon>
        <taxon>Bacillati</taxon>
        <taxon>Actinomycetota</taxon>
        <taxon>Actinomycetes</taxon>
        <taxon>Propionibacteriales</taxon>
        <taxon>Propionibacteriaceae</taxon>
        <taxon>Cutibacterium</taxon>
    </lineage>
</organism>
<feature type="domain" description="ABC transporter" evidence="5">
    <location>
        <begin position="3"/>
        <end position="232"/>
    </location>
</feature>
<dbReference type="SUPFAM" id="SSF52540">
    <property type="entry name" value="P-loop containing nucleoside triphosphate hydrolases"/>
    <property type="match status" value="1"/>
</dbReference>
<dbReference type="RefSeq" id="WP_002514783.1">
    <property type="nucleotide sequence ID" value="NZ_CP068549.1"/>
</dbReference>
<evidence type="ECO:0000256" key="4">
    <source>
        <dbReference type="ARBA" id="ARBA00022967"/>
    </source>
</evidence>
<dbReference type="SMART" id="SM00382">
    <property type="entry name" value="AAA"/>
    <property type="match status" value="1"/>
</dbReference>
<keyword evidence="2" id="KW-0547">Nucleotide-binding</keyword>
<dbReference type="PROSITE" id="PS00211">
    <property type="entry name" value="ABC_TRANSPORTER_1"/>
    <property type="match status" value="1"/>
</dbReference>
<dbReference type="PANTHER" id="PTHR42794">
    <property type="entry name" value="HEMIN IMPORT ATP-BINDING PROTEIN HMUV"/>
    <property type="match status" value="1"/>
</dbReference>
<keyword evidence="3 6" id="KW-0067">ATP-binding</keyword>
<dbReference type="Pfam" id="PF00005">
    <property type="entry name" value="ABC_tran"/>
    <property type="match status" value="1"/>
</dbReference>
<dbReference type="InterPro" id="IPR027417">
    <property type="entry name" value="P-loop_NTPase"/>
</dbReference>
<dbReference type="Proteomes" id="UP000259211">
    <property type="component" value="Unassembled WGS sequence"/>
</dbReference>
<dbReference type="FunFam" id="3.40.50.300:FF:000134">
    <property type="entry name" value="Iron-enterobactin ABC transporter ATP-binding protein"/>
    <property type="match status" value="1"/>
</dbReference>